<comment type="function">
    <text evidence="20">Glycosyltransferase forming with EXT1 the heterodimeric heparan sulfate polymerase which catalyzes the elongation of the heparan sulfate glycan backbone. Glycan backbone extension consists in the alternating transfer of (1-&gt;4)-beta-D-GlcA and (1-&gt;4)-alpha-D-GlcNAc residues from their respective UDP-sugar donors. Both EXT1 and EXT2 are required for the full activity of the polymerase since EXT1 bears the N-acetylglucosaminyl-proteoglycan 4-beta-glucuronosyltransferase activity within the complex while EXT2 carries the glucuronosyl-N-acetylglucosaminyl-proteoglycan 4-alpha-N-acetylglucosaminyltransferase activity. Heparan sulfate proteoglycans are ubiquitous components of the extracellular matrix and play an important role in tissue homeostasis and signaling.</text>
</comment>
<dbReference type="SUPFAM" id="SSF53383">
    <property type="entry name" value="PLP-dependent transferases"/>
    <property type="match status" value="1"/>
</dbReference>
<dbReference type="Pfam" id="PF03016">
    <property type="entry name" value="Exostosin_GT47"/>
    <property type="match status" value="1"/>
</dbReference>
<keyword evidence="15" id="KW-1015">Disulfide bond</keyword>
<dbReference type="GO" id="GO:0046872">
    <property type="term" value="F:metal ion binding"/>
    <property type="evidence" value="ECO:0007669"/>
    <property type="project" value="UniProtKB-KW"/>
</dbReference>
<dbReference type="InterPro" id="IPR029044">
    <property type="entry name" value="Nucleotide-diphossugar_trans"/>
</dbReference>
<comment type="subcellular location">
    <subcellularLocation>
        <location evidence="2">Endoplasmic reticulum membrane</location>
        <topology evidence="2">Single-pass type II membrane protein</topology>
    </subcellularLocation>
    <subcellularLocation>
        <location evidence="18">Golgi apparatus</location>
        <location evidence="18">cis-Golgi network membrane</location>
        <topology evidence="18">Single-pass type II membrane protein</topology>
    </subcellularLocation>
</comment>
<evidence type="ECO:0000256" key="22">
    <source>
        <dbReference type="ARBA" id="ARBA00069568"/>
    </source>
</evidence>
<dbReference type="PRINTS" id="PR00753">
    <property type="entry name" value="ACCSYNTHASE"/>
</dbReference>
<dbReference type="PANTHER" id="PTHR48261:SF5">
    <property type="entry name" value="EXOSTOSIN GLYCOSYLTRANSFERASE 2"/>
    <property type="match status" value="1"/>
</dbReference>
<gene>
    <name evidence="30" type="primary">EXT2</name>
</gene>
<evidence type="ECO:0000256" key="21">
    <source>
        <dbReference type="ARBA" id="ARBA00064285"/>
    </source>
</evidence>
<dbReference type="PANTHER" id="PTHR48261">
    <property type="entry name" value="ACETYLGLUCOSAMINYLTRANSFERASE"/>
    <property type="match status" value="1"/>
</dbReference>
<keyword evidence="7" id="KW-0808">Transferase</keyword>
<evidence type="ECO:0000256" key="23">
    <source>
        <dbReference type="ARBA" id="ARBA00083239"/>
    </source>
</evidence>
<dbReference type="GO" id="GO:0030170">
    <property type="term" value="F:pyridoxal phosphate binding"/>
    <property type="evidence" value="ECO:0007669"/>
    <property type="project" value="InterPro"/>
</dbReference>
<evidence type="ECO:0000313" key="29">
    <source>
        <dbReference type="Proteomes" id="UP000694856"/>
    </source>
</evidence>
<evidence type="ECO:0000259" key="27">
    <source>
        <dbReference type="Pfam" id="PF03016"/>
    </source>
</evidence>
<comment type="cofactor">
    <cofactor evidence="1">
        <name>Mn(2+)</name>
        <dbReference type="ChEBI" id="CHEBI:29035"/>
    </cofactor>
</comment>
<keyword evidence="9" id="KW-0479">Metal-binding</keyword>
<keyword evidence="17" id="KW-0464">Manganese</keyword>
<accession>A0A8B8TQ49</accession>
<keyword evidence="6" id="KW-0328">Glycosyltransferase</keyword>
<dbReference type="Pfam" id="PF09258">
    <property type="entry name" value="Glyco_transf_64"/>
    <property type="match status" value="1"/>
</dbReference>
<feature type="transmembrane region" description="Helical" evidence="25">
    <location>
        <begin position="625"/>
        <end position="647"/>
    </location>
</feature>
<evidence type="ECO:0000256" key="14">
    <source>
        <dbReference type="ARBA" id="ARBA00023136"/>
    </source>
</evidence>
<proteinExistence type="inferred from homology"/>
<dbReference type="Proteomes" id="UP000694856">
    <property type="component" value="Chromosome 10"/>
</dbReference>
<dbReference type="Gene3D" id="3.40.640.10">
    <property type="entry name" value="Type I PLP-dependent aspartate aminotransferase-like (Major domain)"/>
    <property type="match status" value="1"/>
</dbReference>
<dbReference type="Pfam" id="PF00155">
    <property type="entry name" value="Aminotran_1_2"/>
    <property type="match status" value="1"/>
</dbReference>
<dbReference type="Gene3D" id="3.90.550.10">
    <property type="entry name" value="Spore Coat Polysaccharide Biosynthesis Protein SpsA, Chain A"/>
    <property type="match status" value="1"/>
</dbReference>
<dbReference type="EC" id="2.4.1.224" evidence="5"/>
<evidence type="ECO:0000256" key="15">
    <source>
        <dbReference type="ARBA" id="ARBA00023157"/>
    </source>
</evidence>
<evidence type="ECO:0000256" key="10">
    <source>
        <dbReference type="ARBA" id="ARBA00022824"/>
    </source>
</evidence>
<dbReference type="GO" id="GO:0005794">
    <property type="term" value="C:Golgi apparatus"/>
    <property type="evidence" value="ECO:0007669"/>
    <property type="project" value="UniProtKB-SubCell"/>
</dbReference>
<feature type="compositionally biased region" description="Low complexity" evidence="24">
    <location>
        <begin position="8"/>
        <end position="17"/>
    </location>
</feature>
<feature type="region of interest" description="Disordered" evidence="24">
    <location>
        <begin position="496"/>
        <end position="566"/>
    </location>
</feature>
<dbReference type="InterPro" id="IPR040911">
    <property type="entry name" value="Exostosin_GT47"/>
</dbReference>
<dbReference type="GO" id="GO:0050508">
    <property type="term" value="F:glucuronosyl-N-acetylglucosaminyl-proteoglycan 4-alpha-N-acetylglucosaminyltransferase activity"/>
    <property type="evidence" value="ECO:0007669"/>
    <property type="project" value="UniProtKB-EC"/>
</dbReference>
<evidence type="ECO:0000259" key="26">
    <source>
        <dbReference type="Pfam" id="PF00155"/>
    </source>
</evidence>
<feature type="domain" description="Exostosin GT47" evidence="27">
    <location>
        <begin position="702"/>
        <end position="981"/>
    </location>
</feature>
<evidence type="ECO:0000256" key="18">
    <source>
        <dbReference type="ARBA" id="ARBA00033739"/>
    </source>
</evidence>
<keyword evidence="29" id="KW-1185">Reference proteome</keyword>
<keyword evidence="13" id="KW-0333">Golgi apparatus</keyword>
<keyword evidence="14 25" id="KW-0472">Membrane</keyword>
<dbReference type="CDD" id="cd00609">
    <property type="entry name" value="AAT_like"/>
    <property type="match status" value="1"/>
</dbReference>
<feature type="domain" description="Aminotransferase class I/classII large" evidence="26">
    <location>
        <begin position="137"/>
        <end position="476"/>
    </location>
</feature>
<keyword evidence="16" id="KW-0325">Glycoprotein</keyword>
<evidence type="ECO:0000256" key="20">
    <source>
        <dbReference type="ARBA" id="ARBA00053270"/>
    </source>
</evidence>
<protein>
    <recommendedName>
        <fullName evidence="22">Exostosin-2</fullName>
        <ecNumber evidence="5">2.4.1.224</ecNumber>
    </recommendedName>
    <alternativeName>
        <fullName evidence="23">Glucuronosyl-N-acetylglucosaminyl-proteoglycan 4-alpha-N-acetylglucosaminyltransferase</fullName>
    </alternativeName>
</protein>
<dbReference type="InterPro" id="IPR004839">
    <property type="entry name" value="Aminotransferase_I/II_large"/>
</dbReference>
<dbReference type="InterPro" id="IPR015422">
    <property type="entry name" value="PyrdxlP-dep_Trfase_small"/>
</dbReference>
<dbReference type="InterPro" id="IPR015421">
    <property type="entry name" value="PyrdxlP-dep_Trfase_major"/>
</dbReference>
<evidence type="ECO:0000256" key="6">
    <source>
        <dbReference type="ARBA" id="ARBA00022676"/>
    </source>
</evidence>
<organism evidence="29 30">
    <name type="scientific">Camelus ferus</name>
    <name type="common">Wild bactrian camel</name>
    <name type="synonym">Camelus bactrianus ferus</name>
    <dbReference type="NCBI Taxonomy" id="419612"/>
    <lineage>
        <taxon>Eukaryota</taxon>
        <taxon>Metazoa</taxon>
        <taxon>Chordata</taxon>
        <taxon>Craniata</taxon>
        <taxon>Vertebrata</taxon>
        <taxon>Euteleostomi</taxon>
        <taxon>Mammalia</taxon>
        <taxon>Eutheria</taxon>
        <taxon>Laurasiatheria</taxon>
        <taxon>Artiodactyla</taxon>
        <taxon>Tylopoda</taxon>
        <taxon>Camelidae</taxon>
        <taxon>Camelus</taxon>
    </lineage>
</organism>
<evidence type="ECO:0000256" key="2">
    <source>
        <dbReference type="ARBA" id="ARBA00004648"/>
    </source>
</evidence>
<evidence type="ECO:0000256" key="25">
    <source>
        <dbReference type="SAM" id="Phobius"/>
    </source>
</evidence>
<evidence type="ECO:0000256" key="8">
    <source>
        <dbReference type="ARBA" id="ARBA00022692"/>
    </source>
</evidence>
<evidence type="ECO:0000256" key="24">
    <source>
        <dbReference type="SAM" id="MobiDB-lite"/>
    </source>
</evidence>
<keyword evidence="8 25" id="KW-0812">Transmembrane</keyword>
<evidence type="ECO:0000259" key="28">
    <source>
        <dbReference type="Pfam" id="PF09258"/>
    </source>
</evidence>
<comment type="pathway">
    <text evidence="3">Protein modification; protein glycosylation.</text>
</comment>
<dbReference type="FunFam" id="3.90.550.10:FF:000035">
    <property type="entry name" value="Putative Exostosin-2"/>
    <property type="match status" value="1"/>
</dbReference>
<comment type="catalytic activity">
    <reaction evidence="19">
        <text>3-O-{[(1-&gt;4)-beta-D-GlcA-(1-&gt;4)-alpha-D-GlcNAc](n)-(1-&gt;4)-beta-D-GlcA-(1-&gt;3)-beta-D-Gal-(1-&gt;3)-beta-D-Gal-(1-&gt;4)-beta-D-Xyl}-L-seryl-[protein] + UDP-N-acetyl-alpha-D-glucosamine = 3-O-{alpha-D-GlcNAc-[(1-&gt;4)-beta-D-GlcA-(1-&gt;4)-alpha-D-GlcNAc](n)-(1-&gt;4)-beta-D-GlcA-(1-&gt;3)-beta-D-Gal-(1-&gt;3)-beta-D-Gal-(1-&gt;4)-beta-D-Xyl}-L-seryl-[protein] + UDP + H(+)</text>
        <dbReference type="Rhea" id="RHEA:16213"/>
        <dbReference type="Rhea" id="RHEA-COMP:12621"/>
        <dbReference type="Rhea" id="RHEA-COMP:12623"/>
        <dbReference type="ChEBI" id="CHEBI:15378"/>
        <dbReference type="ChEBI" id="CHEBI:57705"/>
        <dbReference type="ChEBI" id="CHEBI:58223"/>
        <dbReference type="ChEBI" id="CHEBI:132415"/>
        <dbReference type="ChEBI" id="CHEBI:132416"/>
        <dbReference type="EC" id="2.4.1.224"/>
    </reaction>
    <physiologicalReaction direction="left-to-right" evidence="19">
        <dbReference type="Rhea" id="RHEA:16214"/>
    </physiologicalReaction>
</comment>
<evidence type="ECO:0000256" key="7">
    <source>
        <dbReference type="ARBA" id="ARBA00022679"/>
    </source>
</evidence>
<evidence type="ECO:0000256" key="1">
    <source>
        <dbReference type="ARBA" id="ARBA00001936"/>
    </source>
</evidence>
<comment type="subunit">
    <text evidence="21">Part of the heparan sulfate polymerase, a dimeric complex composed of EXT1 and EXT2. Could also form homooligomeric complexes. Interacts with NDST1. Interacts with GALNT5.</text>
</comment>
<dbReference type="GO" id="GO:0015012">
    <property type="term" value="P:heparan sulfate proteoglycan biosynthetic process"/>
    <property type="evidence" value="ECO:0007669"/>
    <property type="project" value="UniProtKB-ARBA"/>
</dbReference>
<evidence type="ECO:0000256" key="17">
    <source>
        <dbReference type="ARBA" id="ARBA00023211"/>
    </source>
</evidence>
<reference evidence="30" key="1">
    <citation type="submission" date="2025-08" db="UniProtKB">
        <authorList>
            <consortium name="RefSeq"/>
        </authorList>
    </citation>
    <scope>IDENTIFICATION</scope>
    <source>
        <tissue evidence="30">Ear skin</tissue>
    </source>
</reference>
<evidence type="ECO:0000256" key="16">
    <source>
        <dbReference type="ARBA" id="ARBA00023180"/>
    </source>
</evidence>
<dbReference type="GeneID" id="102514905"/>
<dbReference type="GO" id="GO:0015020">
    <property type="term" value="F:glucuronosyltransferase activity"/>
    <property type="evidence" value="ECO:0007669"/>
    <property type="project" value="UniProtKB-ARBA"/>
</dbReference>
<evidence type="ECO:0000313" key="30">
    <source>
        <dbReference type="RefSeq" id="XP_032344384.1"/>
    </source>
</evidence>
<dbReference type="CTD" id="2132"/>
<dbReference type="Gene3D" id="3.90.1150.10">
    <property type="entry name" value="Aspartate Aminotransferase, domain 1"/>
    <property type="match status" value="1"/>
</dbReference>
<dbReference type="SUPFAM" id="SSF53448">
    <property type="entry name" value="Nucleotide-diphospho-sugar transferases"/>
    <property type="match status" value="1"/>
</dbReference>
<evidence type="ECO:0000256" key="3">
    <source>
        <dbReference type="ARBA" id="ARBA00004922"/>
    </source>
</evidence>
<dbReference type="InterPro" id="IPR004263">
    <property type="entry name" value="Exostosin"/>
</dbReference>
<dbReference type="RefSeq" id="XP_032344384.1">
    <property type="nucleotide sequence ID" value="XM_032488493.1"/>
</dbReference>
<dbReference type="GO" id="GO:0005789">
    <property type="term" value="C:endoplasmic reticulum membrane"/>
    <property type="evidence" value="ECO:0007669"/>
    <property type="project" value="UniProtKB-SubCell"/>
</dbReference>
<feature type="region of interest" description="Disordered" evidence="24">
    <location>
        <begin position="1"/>
        <end position="39"/>
    </location>
</feature>
<keyword evidence="12 25" id="KW-1133">Transmembrane helix</keyword>
<name>A0A8B8TQ49_CAMFR</name>
<evidence type="ECO:0000256" key="11">
    <source>
        <dbReference type="ARBA" id="ARBA00022968"/>
    </source>
</evidence>
<evidence type="ECO:0000256" key="13">
    <source>
        <dbReference type="ARBA" id="ARBA00023034"/>
    </source>
</evidence>
<evidence type="ECO:0000256" key="4">
    <source>
        <dbReference type="ARBA" id="ARBA00010271"/>
    </source>
</evidence>
<evidence type="ECO:0000256" key="12">
    <source>
        <dbReference type="ARBA" id="ARBA00022989"/>
    </source>
</evidence>
<dbReference type="InterPro" id="IPR015424">
    <property type="entry name" value="PyrdxlP-dep_Trfase"/>
</dbReference>
<sequence length="1319" mass="149733">MPRPRPSSPYSARSPSPMFTLPQKESRKPTTCPGSVSTRGLHSIYGDGLEREAARKPDQKLLYGVGDPTAMFSSDSPHLSSRGSIIKWFWDSAEEGYRTYHMDEYDEDKNPGGIINLGTSENKLCFDLLSRRLSHSDMLRVEPSLLQYPDWRGHLFLREEVASFLSFYCKSPAPLKPENVVVLNGCASLFSALATVLCEVGEAFLIPAPYYGAITQHVYLYGNVRLVCVYLDSEVTGLETHPFQLTVDKLEMALQGAISEGVKVKGLILINPQNPLGDIYSPGELREYLEFAKRHALHVMVDEVYMLSVFEESVGYRSVLSLEGLPDPQKTHVMWATSKDFGMSGLRFGTLYTENQDVATAVASLCRYHGLSGFVQYQMAQLLRDRDWINQVYLPENHARLKAAHTYVSEELRAMGVPFLSHGAGFFIWVDLRKFLPEATFEEERLLWRRFLENKVLLSFGKAFECKEPGWFRLVFSDKAHRLRLGMQRIRQVLEGKSQVAEDPPSCQTQEPRGPHRGRGSPSLPHAQCARCQTSAEPSRRPRAPGSLPQTPRRRRPPAAPRDSRWVAVARAPRHEQVTKSGAQREAAVAEESEEEAVCVIMCASVKYNIRGPALIPRMKTKHRIYYITLFSIVLLGLIATGMFQFWPHSIESSSDWSVEKRSVRDVPVVRLPADSPLPERGDLSCRMHTCFDVYRCGFNPKNKIKVYIYSLKKYVDDVGVPVSSTISREYNELLTAISDSDYYTDDITRACLFVPSIDVLNQNTLRIKETAQALAQLSRWDRGTNHLLFNMLPGGPPDYNTALDVPRDRALLAGGGFSTWTYRQGYDVSIPVYSPLSTEVDLPEKGPGPRQYFLLSSQTALHPEYREDLEALQAKHGESVLVLDKCTNLSEGGLAVRKRCHKHQVFDYPQVLQEATFCVVLRGARLGQAVLSDVLRAGCVPVIIADSYVLPFSEVLDWKRASVVVPEEKMSDVYSILQSIPQRQIEEMQRQARWFWEAYFQSIKAIALATLQIINDRIYPYAAISYEEWNDPPAVKWGSVSNPLFLPLIPPQSQGFTAIVLTYDRVESLFRVITEVSKVPSLSKLLVVWNNQNKNPPEDSLWPKIRVPLKVVRTAENKLSNRFFPYDEIQTEAVLAIDDDIIMLTSDELQFGYEVWREFPDRLVGYPGRLHLWDHEMNKWKYESEWTNEVSMVLTGAAFYHKYFNYLYTYKMPGDIKNWVDAHMNCEDIAMNFLVANVTGKAVIKVTPRKKFKCPECTAIDGLSLDQTHMVERSECINKFASVFGTMPLKVVEHRADPVLYKDDFPEKLKSFPNIGSL</sequence>
<keyword evidence="10" id="KW-0256">Endoplasmic reticulum</keyword>
<dbReference type="InterPro" id="IPR015338">
    <property type="entry name" value="GT64_dom"/>
</dbReference>
<evidence type="ECO:0000256" key="19">
    <source>
        <dbReference type="ARBA" id="ARBA00050426"/>
    </source>
</evidence>
<evidence type="ECO:0000256" key="9">
    <source>
        <dbReference type="ARBA" id="ARBA00022723"/>
    </source>
</evidence>
<evidence type="ECO:0000256" key="5">
    <source>
        <dbReference type="ARBA" id="ARBA00012194"/>
    </source>
</evidence>
<keyword evidence="11" id="KW-0735">Signal-anchor</keyword>
<feature type="domain" description="Glycosyl transferase 64" evidence="28">
    <location>
        <begin position="1057"/>
        <end position="1302"/>
    </location>
</feature>
<comment type="similarity">
    <text evidence="4">Belongs to the glycosyltransferase 47 family.</text>
</comment>